<evidence type="ECO:0000313" key="3">
    <source>
        <dbReference type="EnsemblPlants" id="Zm00001eb276360_P001"/>
    </source>
</evidence>
<feature type="signal peptide" evidence="1">
    <location>
        <begin position="1"/>
        <end position="23"/>
    </location>
</feature>
<dbReference type="Proteomes" id="UP000007305">
    <property type="component" value="Chromosome 6"/>
</dbReference>
<evidence type="ECO:0000256" key="1">
    <source>
        <dbReference type="SAM" id="SignalP"/>
    </source>
</evidence>
<reference evidence="4" key="2">
    <citation type="journal article" date="2009" name="Science">
        <title>The B73 maize genome: complexity, diversity, and dynamics.</title>
        <authorList>
            <person name="Schnable P.S."/>
            <person name="Ware D."/>
            <person name="Fulton R.S."/>
            <person name="Stein J.C."/>
            <person name="Wei F."/>
            <person name="Pasternak S."/>
            <person name="Liang C."/>
            <person name="Zhang J."/>
            <person name="Fulton L."/>
            <person name="Graves T.A."/>
            <person name="Minx P."/>
            <person name="Reily A.D."/>
            <person name="Courtney L."/>
            <person name="Kruchowski S.S."/>
            <person name="Tomlinson C."/>
            <person name="Strong C."/>
            <person name="Delehaunty K."/>
            <person name="Fronick C."/>
            <person name="Courtney B."/>
            <person name="Rock S.M."/>
            <person name="Belter E."/>
            <person name="Du F."/>
            <person name="Kim K."/>
            <person name="Abbott R.M."/>
            <person name="Cotton M."/>
            <person name="Levy A."/>
            <person name="Marchetto P."/>
            <person name="Ochoa K."/>
            <person name="Jackson S.M."/>
            <person name="Gillam B."/>
            <person name="Chen W."/>
            <person name="Yan L."/>
            <person name="Higginbotham J."/>
            <person name="Cardenas M."/>
            <person name="Waligorski J."/>
            <person name="Applebaum E."/>
            <person name="Phelps L."/>
            <person name="Falcone J."/>
            <person name="Kanchi K."/>
            <person name="Thane T."/>
            <person name="Scimone A."/>
            <person name="Thane N."/>
            <person name="Henke J."/>
            <person name="Wang T."/>
            <person name="Ruppert J."/>
            <person name="Shah N."/>
            <person name="Rotter K."/>
            <person name="Hodges J."/>
            <person name="Ingenthron E."/>
            <person name="Cordes M."/>
            <person name="Kohlberg S."/>
            <person name="Sgro J."/>
            <person name="Delgado B."/>
            <person name="Mead K."/>
            <person name="Chinwalla A."/>
            <person name="Leonard S."/>
            <person name="Crouse K."/>
            <person name="Collura K."/>
            <person name="Kudrna D."/>
            <person name="Currie J."/>
            <person name="He R."/>
            <person name="Angelova A."/>
            <person name="Rajasekar S."/>
            <person name="Mueller T."/>
            <person name="Lomeli R."/>
            <person name="Scara G."/>
            <person name="Ko A."/>
            <person name="Delaney K."/>
            <person name="Wissotski M."/>
            <person name="Lopez G."/>
            <person name="Campos D."/>
            <person name="Braidotti M."/>
            <person name="Ashley E."/>
            <person name="Golser W."/>
            <person name="Kim H."/>
            <person name="Lee S."/>
            <person name="Lin J."/>
            <person name="Dujmic Z."/>
            <person name="Kim W."/>
            <person name="Talag J."/>
            <person name="Zuccolo A."/>
            <person name="Fan C."/>
            <person name="Sebastian A."/>
            <person name="Kramer M."/>
            <person name="Spiegel L."/>
            <person name="Nascimento L."/>
            <person name="Zutavern T."/>
            <person name="Miller B."/>
            <person name="Ambroise C."/>
            <person name="Muller S."/>
            <person name="Spooner W."/>
            <person name="Narechania A."/>
            <person name="Ren L."/>
            <person name="Wei S."/>
            <person name="Kumari S."/>
            <person name="Faga B."/>
            <person name="Levy M.J."/>
            <person name="McMahan L."/>
            <person name="Van Buren P."/>
            <person name="Vaughn M.W."/>
            <person name="Ying K."/>
            <person name="Yeh C.-T."/>
            <person name="Emrich S.J."/>
            <person name="Jia Y."/>
            <person name="Kalyanaraman A."/>
            <person name="Hsia A.-P."/>
            <person name="Barbazuk W.B."/>
            <person name="Baucom R.S."/>
            <person name="Brutnell T.P."/>
            <person name="Carpita N.C."/>
            <person name="Chaparro C."/>
            <person name="Chia J.-M."/>
            <person name="Deragon J.-M."/>
            <person name="Estill J.C."/>
            <person name="Fu Y."/>
            <person name="Jeddeloh J.A."/>
            <person name="Han Y."/>
            <person name="Lee H."/>
            <person name="Li P."/>
            <person name="Lisch D.R."/>
            <person name="Liu S."/>
            <person name="Liu Z."/>
            <person name="Nagel D.H."/>
            <person name="McCann M.C."/>
            <person name="SanMiguel P."/>
            <person name="Myers A.M."/>
            <person name="Nettleton D."/>
            <person name="Nguyen J."/>
            <person name="Penning B.W."/>
            <person name="Ponnala L."/>
            <person name="Schneider K.L."/>
            <person name="Schwartz D.C."/>
            <person name="Sharma A."/>
            <person name="Soderlund C."/>
            <person name="Springer N.M."/>
            <person name="Sun Q."/>
            <person name="Wang H."/>
            <person name="Waterman M."/>
            <person name="Westerman R."/>
            <person name="Wolfgruber T.K."/>
            <person name="Yang L."/>
            <person name="Yu Y."/>
            <person name="Zhang L."/>
            <person name="Zhou S."/>
            <person name="Zhu Q."/>
            <person name="Bennetzen J.L."/>
            <person name="Dawe R.K."/>
            <person name="Jiang J."/>
            <person name="Jiang N."/>
            <person name="Presting G.G."/>
            <person name="Wessler S.R."/>
            <person name="Aluru S."/>
            <person name="Martienssen R.A."/>
            <person name="Clifton S.W."/>
            <person name="McCombie W.R."/>
            <person name="Wing R.A."/>
            <person name="Wilson R.K."/>
        </authorList>
    </citation>
    <scope>NUCLEOTIDE SEQUENCE [LARGE SCALE GENOMIC DNA]</scope>
    <source>
        <strain evidence="4">cv. B73</strain>
    </source>
</reference>
<dbReference type="HOGENOM" id="CLU_170639_3_0_1"/>
<dbReference type="OrthoDB" id="612953at2759"/>
<accession>B6UAV1</accession>
<keyword evidence="4" id="KW-1185">Reference proteome</keyword>
<dbReference type="RefSeq" id="NP_001350767.1">
    <property type="nucleotide sequence ID" value="NM_001363838.1"/>
</dbReference>
<dbReference type="GeneID" id="100278573"/>
<reference evidence="3" key="3">
    <citation type="submission" date="2019-07" db="EMBL/GenBank/DDBJ databases">
        <authorList>
            <person name="Seetharam A."/>
            <person name="Woodhouse M."/>
            <person name="Cannon E."/>
        </authorList>
    </citation>
    <scope>NUCLEOTIDE SEQUENCE [LARGE SCALE GENOMIC DNA]</scope>
    <source>
        <strain evidence="3">cv. B73</strain>
    </source>
</reference>
<gene>
    <name evidence="3" type="primary">LOC100278573</name>
</gene>
<dbReference type="EMBL" id="EU974366">
    <property type="protein sequence ID" value="ACG46484.1"/>
    <property type="molecule type" value="mRNA"/>
</dbReference>
<proteinExistence type="evidence at transcript level"/>
<dbReference type="Gramene" id="Zm00001eb276360_T001">
    <property type="protein sequence ID" value="Zm00001eb276360_P001"/>
    <property type="gene ID" value="Zm00001eb276360"/>
</dbReference>
<organism evidence="2">
    <name type="scientific">Zea mays</name>
    <name type="common">Maize</name>
    <dbReference type="NCBI Taxonomy" id="4577"/>
    <lineage>
        <taxon>Eukaryota</taxon>
        <taxon>Viridiplantae</taxon>
        <taxon>Streptophyta</taxon>
        <taxon>Embryophyta</taxon>
        <taxon>Tracheophyta</taxon>
        <taxon>Spermatophyta</taxon>
        <taxon>Magnoliopsida</taxon>
        <taxon>Liliopsida</taxon>
        <taxon>Poales</taxon>
        <taxon>Poaceae</taxon>
        <taxon>PACMAD clade</taxon>
        <taxon>Panicoideae</taxon>
        <taxon>Andropogonodae</taxon>
        <taxon>Andropogoneae</taxon>
        <taxon>Tripsacinae</taxon>
        <taxon>Zea</taxon>
    </lineage>
</organism>
<feature type="chain" id="PRO_5044728942" evidence="1">
    <location>
        <begin position="24"/>
        <end position="78"/>
    </location>
</feature>
<evidence type="ECO:0000313" key="4">
    <source>
        <dbReference type="Proteomes" id="UP000007305"/>
    </source>
</evidence>
<name>B6UAV1_MAIZE</name>
<sequence length="78" mass="8838">MDSRYITLCIFLVLVLHGDTTLAETCKQFPKWSPLCFSAICKASCFIEGKFSDGYYVKGHRCCSTGYEYVCNCLLCKN</sequence>
<keyword evidence="1" id="KW-0732">Signal</keyword>
<reference evidence="2" key="1">
    <citation type="journal article" date="2009" name="Plant Mol. Biol.">
        <title>Insights into corn genes derived from large-scale cDNA sequencing.</title>
        <authorList>
            <person name="Alexandrov N.N."/>
            <person name="Brover V.V."/>
            <person name="Freidin S."/>
            <person name="Troukhan M.E."/>
            <person name="Tatarinova T.V."/>
            <person name="Zhang H."/>
            <person name="Swaller T.J."/>
            <person name="Lu Y.P."/>
            <person name="Bouck J."/>
            <person name="Flavell R.B."/>
            <person name="Feldmann K.A."/>
        </authorList>
    </citation>
    <scope>NUCLEOTIDE SEQUENCE</scope>
</reference>
<dbReference type="EnsemblPlants" id="Zm00001eb276360_T001">
    <property type="protein sequence ID" value="Zm00001eb276360_P001"/>
    <property type="gene ID" value="Zm00001eb276360"/>
</dbReference>
<evidence type="ECO:0000313" key="2">
    <source>
        <dbReference type="EMBL" id="ACG46484.1"/>
    </source>
</evidence>
<reference evidence="3" key="4">
    <citation type="submission" date="2021-05" db="UniProtKB">
        <authorList>
            <consortium name="EnsemblPlants"/>
        </authorList>
    </citation>
    <scope>IDENTIFICATION</scope>
    <source>
        <strain evidence="3">cv. B73</strain>
    </source>
</reference>
<protein>
    <submittedName>
        <fullName evidence="2 3">Uncharacterized protein</fullName>
    </submittedName>
</protein>
<dbReference type="AlphaFoldDB" id="B6UAV1"/>